<proteinExistence type="predicted"/>
<evidence type="ECO:0000313" key="3">
    <source>
        <dbReference type="Proteomes" id="UP000646827"/>
    </source>
</evidence>
<comment type="caution">
    <text evidence="2">The sequence shown here is derived from an EMBL/GenBank/DDBJ whole genome shotgun (WGS) entry which is preliminary data.</text>
</comment>
<feature type="region of interest" description="Disordered" evidence="1">
    <location>
        <begin position="57"/>
        <end position="105"/>
    </location>
</feature>
<dbReference type="AlphaFoldDB" id="A0A8H7VM33"/>
<evidence type="ECO:0000313" key="2">
    <source>
        <dbReference type="EMBL" id="KAG2227706.1"/>
    </source>
</evidence>
<keyword evidence="3" id="KW-1185">Reference proteome</keyword>
<dbReference type="EMBL" id="JAEPRB010000005">
    <property type="protein sequence ID" value="KAG2227706.1"/>
    <property type="molecule type" value="Genomic_DNA"/>
</dbReference>
<gene>
    <name evidence="2" type="ORF">INT45_004748</name>
</gene>
<sequence>MLAVIALCFHAYAYKDMRRKKKIRQQQERRQRQQIERWQDIVNSQVIYRYDTDTAVMNRPRTEDEENALPPCYTENSTDDPEQSTSVLSPPPPTYKNHHLDTRIR</sequence>
<name>A0A8H7VM33_9FUNG</name>
<dbReference type="Proteomes" id="UP000646827">
    <property type="component" value="Unassembled WGS sequence"/>
</dbReference>
<accession>A0A8H7VM33</accession>
<organism evidence="2 3">
    <name type="scientific">Circinella minor</name>
    <dbReference type="NCBI Taxonomy" id="1195481"/>
    <lineage>
        <taxon>Eukaryota</taxon>
        <taxon>Fungi</taxon>
        <taxon>Fungi incertae sedis</taxon>
        <taxon>Mucoromycota</taxon>
        <taxon>Mucoromycotina</taxon>
        <taxon>Mucoromycetes</taxon>
        <taxon>Mucorales</taxon>
        <taxon>Lichtheimiaceae</taxon>
        <taxon>Circinella</taxon>
    </lineage>
</organism>
<evidence type="ECO:0000256" key="1">
    <source>
        <dbReference type="SAM" id="MobiDB-lite"/>
    </source>
</evidence>
<dbReference type="OrthoDB" id="10342288at2759"/>
<reference evidence="2 3" key="1">
    <citation type="submission" date="2020-12" db="EMBL/GenBank/DDBJ databases">
        <title>Metabolic potential, ecology and presence of endohyphal bacteria is reflected in genomic diversity of Mucoromycotina.</title>
        <authorList>
            <person name="Muszewska A."/>
            <person name="Okrasinska A."/>
            <person name="Steczkiewicz K."/>
            <person name="Drgas O."/>
            <person name="Orlowska M."/>
            <person name="Perlinska-Lenart U."/>
            <person name="Aleksandrzak-Piekarczyk T."/>
            <person name="Szatraj K."/>
            <person name="Zielenkiewicz U."/>
            <person name="Pilsyk S."/>
            <person name="Malc E."/>
            <person name="Mieczkowski P."/>
            <person name="Kruszewska J.S."/>
            <person name="Biernat P."/>
            <person name="Pawlowska J."/>
        </authorList>
    </citation>
    <scope>NUCLEOTIDE SEQUENCE [LARGE SCALE GENOMIC DNA]</scope>
    <source>
        <strain evidence="2 3">CBS 142.35</strain>
    </source>
</reference>
<protein>
    <submittedName>
        <fullName evidence="2">Uncharacterized protein</fullName>
    </submittedName>
</protein>